<feature type="domain" description="Virulence factor membrane-bound polymerase C-terminal" evidence="7">
    <location>
        <begin position="400"/>
        <end position="562"/>
    </location>
</feature>
<dbReference type="InterPro" id="IPR007016">
    <property type="entry name" value="O-antigen_ligase-rel_domated"/>
</dbReference>
<dbReference type="Proteomes" id="UP000282435">
    <property type="component" value="Chromosome"/>
</dbReference>
<name>A0A3S9SHE3_EIKCO</name>
<feature type="transmembrane region" description="Helical" evidence="5">
    <location>
        <begin position="361"/>
        <end position="385"/>
    </location>
</feature>
<feature type="transmembrane region" description="Helical" evidence="5">
    <location>
        <begin position="392"/>
        <end position="411"/>
    </location>
</feature>
<sequence>MALLLGKPSRQVSAGCMPTLIHQGVTMCRKQVFGVWWLLVFMSAAYLWGILSIQHYYPSTTDLYVNIYVGGLLAVGLAGWATASDRKKIPISISTWLWLGLLMLILLQPILNQIVYTDGLIFPGATILFCLLVSLAVSGLDREEKRRAVNVMAVVLLAGGILTVATQVIQLVWPDSWLIGSVVFARSPDNRLTGNIAQVNQAAFVSSLGMAAAIYLFYLSRTWLGKIICIVFTVWLVMGIGFTSSRGGFLLGLAVVLCSGLFYAGGWKKRFASVVGFGVLFIIGYNLGSRLLLAFIEDSNTAVSRLTNESMALRQYLLQESWMAIKGNWLTGIGWGNLKGFGLDHAEQLQWFTLAHHAHNLIAQIGAELGILGLIIVFWFIFLLIRKFGFNLSADRAFSFTILAVIGMYSFSEYPLWHLRFIMITAFFIEIILAEDGGKNKKEVSFKLPVAAISGLLAIGSVYYIIQYQKYRDFSYFLLSEEISAEEKMLTYSHLPPVFGFSEEKELMLFMLLPISEDNLQERIALGDRVSYKNFNVDLLIKQGSLLAVAGNSERADHYFRAACLLNMATNCNEVNTYLTEISNENPAYYKPYLNRFHQWYESRFHKRLNN</sequence>
<dbReference type="RefSeq" id="WP_126982528.1">
    <property type="nucleotide sequence ID" value="NZ_CP034670.1"/>
</dbReference>
<dbReference type="Pfam" id="PF04932">
    <property type="entry name" value="Wzy_C"/>
    <property type="match status" value="1"/>
</dbReference>
<dbReference type="InterPro" id="IPR051533">
    <property type="entry name" value="WaaL-like"/>
</dbReference>
<dbReference type="PANTHER" id="PTHR37422:SF13">
    <property type="entry name" value="LIPOPOLYSACCHARIDE BIOSYNTHESIS PROTEIN PA4999-RELATED"/>
    <property type="match status" value="1"/>
</dbReference>
<dbReference type="OrthoDB" id="4448at2"/>
<feature type="transmembrane region" description="Helical" evidence="5">
    <location>
        <begin position="152"/>
        <end position="173"/>
    </location>
</feature>
<feature type="transmembrane region" description="Helical" evidence="5">
    <location>
        <begin position="446"/>
        <end position="466"/>
    </location>
</feature>
<feature type="transmembrane region" description="Helical" evidence="5">
    <location>
        <begin position="223"/>
        <end position="242"/>
    </location>
</feature>
<feature type="transmembrane region" description="Helical" evidence="5">
    <location>
        <begin position="199"/>
        <end position="218"/>
    </location>
</feature>
<feature type="transmembrane region" description="Helical" evidence="5">
    <location>
        <begin position="120"/>
        <end position="140"/>
    </location>
</feature>
<evidence type="ECO:0000256" key="2">
    <source>
        <dbReference type="ARBA" id="ARBA00022692"/>
    </source>
</evidence>
<keyword evidence="2 5" id="KW-0812">Transmembrane</keyword>
<dbReference type="GO" id="GO:0016020">
    <property type="term" value="C:membrane"/>
    <property type="evidence" value="ECO:0007669"/>
    <property type="project" value="UniProtKB-SubCell"/>
</dbReference>
<evidence type="ECO:0000256" key="3">
    <source>
        <dbReference type="ARBA" id="ARBA00022989"/>
    </source>
</evidence>
<evidence type="ECO:0000256" key="4">
    <source>
        <dbReference type="ARBA" id="ARBA00023136"/>
    </source>
</evidence>
<dbReference type="AlphaFoldDB" id="A0A3S9SHE3"/>
<dbReference type="Pfam" id="PF11846">
    <property type="entry name" value="Wzy_C_2"/>
    <property type="match status" value="1"/>
</dbReference>
<feature type="transmembrane region" description="Helical" evidence="5">
    <location>
        <begin position="35"/>
        <end position="57"/>
    </location>
</feature>
<keyword evidence="4 5" id="KW-0472">Membrane</keyword>
<evidence type="ECO:0000313" key="9">
    <source>
        <dbReference type="Proteomes" id="UP000282435"/>
    </source>
</evidence>
<keyword evidence="3 5" id="KW-1133">Transmembrane helix</keyword>
<dbReference type="PANTHER" id="PTHR37422">
    <property type="entry name" value="TEICHURONIC ACID BIOSYNTHESIS PROTEIN TUAE"/>
    <property type="match status" value="1"/>
</dbReference>
<feature type="domain" description="O-antigen ligase-related" evidence="6">
    <location>
        <begin position="232"/>
        <end position="377"/>
    </location>
</feature>
<organism evidence="8 9">
    <name type="scientific">Eikenella corrodens</name>
    <dbReference type="NCBI Taxonomy" id="539"/>
    <lineage>
        <taxon>Bacteria</taxon>
        <taxon>Pseudomonadati</taxon>
        <taxon>Pseudomonadota</taxon>
        <taxon>Betaproteobacteria</taxon>
        <taxon>Neisseriales</taxon>
        <taxon>Neisseriaceae</taxon>
        <taxon>Eikenella</taxon>
    </lineage>
</organism>
<protein>
    <submittedName>
        <fullName evidence="8">Uncharacterized protein</fullName>
    </submittedName>
</protein>
<evidence type="ECO:0000259" key="6">
    <source>
        <dbReference type="Pfam" id="PF04932"/>
    </source>
</evidence>
<feature type="transmembrane region" description="Helical" evidence="5">
    <location>
        <begin position="63"/>
        <end position="83"/>
    </location>
</feature>
<comment type="subcellular location">
    <subcellularLocation>
        <location evidence="1">Membrane</location>
        <topology evidence="1">Multi-pass membrane protein</topology>
    </subcellularLocation>
</comment>
<gene>
    <name evidence="8" type="ORF">ELB75_02070</name>
</gene>
<reference evidence="8 9" key="1">
    <citation type="submission" date="2018-12" db="EMBL/GenBank/DDBJ databases">
        <title>Genome sequencing of Eikenella corrodens KCOM 3110 (= JS217).</title>
        <authorList>
            <person name="Koo J.-K."/>
            <person name="Park S.-N."/>
            <person name="Lim Y.K."/>
        </authorList>
    </citation>
    <scope>NUCLEOTIDE SEQUENCE [LARGE SCALE GENOMIC DNA]</scope>
    <source>
        <strain evidence="8 9">KCOM 3110</strain>
    </source>
</reference>
<evidence type="ECO:0000259" key="7">
    <source>
        <dbReference type="Pfam" id="PF11846"/>
    </source>
</evidence>
<feature type="transmembrane region" description="Helical" evidence="5">
    <location>
        <begin position="95"/>
        <end position="114"/>
    </location>
</feature>
<feature type="transmembrane region" description="Helical" evidence="5">
    <location>
        <begin position="248"/>
        <end position="267"/>
    </location>
</feature>
<dbReference type="EMBL" id="CP034670">
    <property type="protein sequence ID" value="AZR58926.1"/>
    <property type="molecule type" value="Genomic_DNA"/>
</dbReference>
<feature type="transmembrane region" description="Helical" evidence="5">
    <location>
        <begin position="274"/>
        <end position="296"/>
    </location>
</feature>
<evidence type="ECO:0000313" key="8">
    <source>
        <dbReference type="EMBL" id="AZR58926.1"/>
    </source>
</evidence>
<accession>A0A3S9SHE3</accession>
<evidence type="ECO:0000256" key="5">
    <source>
        <dbReference type="SAM" id="Phobius"/>
    </source>
</evidence>
<proteinExistence type="predicted"/>
<dbReference type="InterPro" id="IPR021797">
    <property type="entry name" value="Wzy_C_2"/>
</dbReference>
<evidence type="ECO:0000256" key="1">
    <source>
        <dbReference type="ARBA" id="ARBA00004141"/>
    </source>
</evidence>